<dbReference type="Proteomes" id="UP000054388">
    <property type="component" value="Unassembled WGS sequence"/>
</dbReference>
<evidence type="ECO:0000313" key="1">
    <source>
        <dbReference type="EMBL" id="KUJ54645.1"/>
    </source>
</evidence>
<protein>
    <submittedName>
        <fullName evidence="1">Uncharacterized protein</fullName>
    </submittedName>
</protein>
<organism evidence="1 2">
    <name type="scientific">Chryseobacterium aquaticum subsp. greenlandense</name>
    <dbReference type="NCBI Taxonomy" id="345663"/>
    <lineage>
        <taxon>Bacteria</taxon>
        <taxon>Pseudomonadati</taxon>
        <taxon>Bacteroidota</taxon>
        <taxon>Flavobacteriia</taxon>
        <taxon>Flavobacteriales</taxon>
        <taxon>Weeksellaceae</taxon>
        <taxon>Chryseobacterium group</taxon>
        <taxon>Chryseobacterium</taxon>
    </lineage>
</organism>
<evidence type="ECO:0000313" key="2">
    <source>
        <dbReference type="Proteomes" id="UP000054388"/>
    </source>
</evidence>
<dbReference type="EMBL" id="LMAI01000012">
    <property type="protein sequence ID" value="KUJ54645.1"/>
    <property type="molecule type" value="Genomic_DNA"/>
</dbReference>
<gene>
    <name evidence="1" type="ORF">AR686_17190</name>
</gene>
<proteinExistence type="predicted"/>
<name>A0A117KAR9_9FLAO</name>
<comment type="caution">
    <text evidence="1">The sequence shown here is derived from an EMBL/GenBank/DDBJ whole genome shotgun (WGS) entry which is preliminary data.</text>
</comment>
<dbReference type="AlphaFoldDB" id="A0A117KAR9"/>
<accession>A0A117KAR9</accession>
<dbReference type="RefSeq" id="WP_059137842.1">
    <property type="nucleotide sequence ID" value="NZ_LMAI01000012.1"/>
</dbReference>
<sequence length="439" mass="51414">MIESKVQDYLCENFNTFHKKISNIEEYNNEIKKQKKEIFDCMSSIKISDLVKLILVDKVSYSTRNIEYYKLIDSEFPLLKTGSKTGKQPSVDILAYNTESLNLALIELKTSRGTEREAVTELSAYNLGLQHRFQGLSNLQVIWIPISTEWRVTPRSAIEYSMLWNNIQALPLHLDFTVKEEKIQNLKLKIINPIKDVKEEDYRNLFSYECFDTFEYFTRSEVKNKDGFINYITTIFNRQNINGFVIFHNAYHGAPYPHGFTLCIYNPYKGHLHRKMLKEALQQYKELPFDDVIKMGGFVNTNYYDVDFKTDELRFYEPTEADLDEGSLKMDAYWEKDFLSVGDFTDPGDNPNIGYIIHNLMKAIDSSKENKRAFGTPHFETLFKGFEAEQISSVSYLGIYHDLMTKKIQIEHKRKIHSKDFFSCLTSFVYLKDTFSSFN</sequence>
<reference evidence="1 2" key="1">
    <citation type="submission" date="2015-10" db="EMBL/GenBank/DDBJ databases">
        <title>Genome sequence of Chryseobacterium greenlandense.</title>
        <authorList>
            <person name="Newman J."/>
            <person name="Fischer K."/>
            <person name="Miller J."/>
        </authorList>
    </citation>
    <scope>NUCLEOTIDE SEQUENCE [LARGE SCALE GENOMIC DNA]</scope>
    <source>
        <strain evidence="1 2">UMB34</strain>
    </source>
</reference>